<comment type="caution">
    <text evidence="6">The sequence shown here is derived from an EMBL/GenBank/DDBJ whole genome shotgun (WGS) entry which is preliminary data.</text>
</comment>
<keyword evidence="2 5" id="KW-0812">Transmembrane</keyword>
<feature type="transmembrane region" description="Helical" evidence="5">
    <location>
        <begin position="117"/>
        <end position="138"/>
    </location>
</feature>
<evidence type="ECO:0000313" key="6">
    <source>
        <dbReference type="EMBL" id="RXM37383.1"/>
    </source>
</evidence>
<evidence type="ECO:0000256" key="4">
    <source>
        <dbReference type="ARBA" id="ARBA00023136"/>
    </source>
</evidence>
<dbReference type="AlphaFoldDB" id="A0A444UQE4"/>
<feature type="transmembrane region" description="Helical" evidence="5">
    <location>
        <begin position="189"/>
        <end position="216"/>
    </location>
</feature>
<name>A0A444UQE4_ACIRT</name>
<dbReference type="PRINTS" id="PR01077">
    <property type="entry name" value="CLAUDIN"/>
</dbReference>
<protein>
    <submittedName>
        <fullName evidence="6">Transmembrane protein 235</fullName>
    </submittedName>
</protein>
<keyword evidence="7" id="KW-1185">Reference proteome</keyword>
<accession>A0A444UQE4</accession>
<dbReference type="Proteomes" id="UP000289886">
    <property type="component" value="Unassembled WGS sequence"/>
</dbReference>
<comment type="subcellular location">
    <subcellularLocation>
        <location evidence="1">Membrane</location>
        <topology evidence="1">Multi-pass membrane protein</topology>
    </subcellularLocation>
</comment>
<evidence type="ECO:0000313" key="7">
    <source>
        <dbReference type="Proteomes" id="UP000289886"/>
    </source>
</evidence>
<evidence type="ECO:0000256" key="2">
    <source>
        <dbReference type="ARBA" id="ARBA00022692"/>
    </source>
</evidence>
<gene>
    <name evidence="6" type="ORF">EOD39_0057</name>
</gene>
<sequence>MRLGRVVVFAGLSGIVSFSLLVSAIATDHWYILEVNDPNSTVDPGELNSHSGLWRTCEGNVCYPLVYPFSTDTSKQPEPVRRLINMFKAVVILLPLSLVLLVFGGICGLVSSLSKSITLLVLTGSYFLLCSNVCYPLVYPFSTDTSKQPEPVRRLINMFKAVVILLPLSLVLLVFGGICGLVSSLSKSITLLVLTGSYFLLCSLLTLSGVSVYIIYSKLAFEIIVQEYGLQQFAHVHIAFGLSMAMAWLSFTMEIVTGSLLLLAAKITGTQQNLEATAGYSLSMEEGP</sequence>
<feature type="transmembrane region" description="Helical" evidence="5">
    <location>
        <begin position="158"/>
        <end position="182"/>
    </location>
</feature>
<dbReference type="Gene3D" id="1.20.140.150">
    <property type="match status" value="2"/>
</dbReference>
<feature type="transmembrane region" description="Helical" evidence="5">
    <location>
        <begin position="89"/>
        <end position="110"/>
    </location>
</feature>
<feature type="transmembrane region" description="Helical" evidence="5">
    <location>
        <begin position="236"/>
        <end position="263"/>
    </location>
</feature>
<dbReference type="PANTHER" id="PTHR20516">
    <property type="entry name" value="TRANSMEMBRANE PROTEIN 114/235 FAMILY MEMBER"/>
    <property type="match status" value="1"/>
</dbReference>
<dbReference type="EMBL" id="SCEB01214069">
    <property type="protein sequence ID" value="RXM37383.1"/>
    <property type="molecule type" value="Genomic_DNA"/>
</dbReference>
<evidence type="ECO:0000256" key="3">
    <source>
        <dbReference type="ARBA" id="ARBA00022989"/>
    </source>
</evidence>
<reference evidence="6 7" key="1">
    <citation type="submission" date="2019-01" db="EMBL/GenBank/DDBJ databases">
        <title>Draft Genome and Complete Hox-Cluster Characterization of the Sterlet Sturgeon (Acipenser ruthenus).</title>
        <authorList>
            <person name="Wei Q."/>
        </authorList>
    </citation>
    <scope>NUCLEOTIDE SEQUENCE [LARGE SCALE GENOMIC DNA]</scope>
    <source>
        <strain evidence="6">WHYD16114868_AA</strain>
        <tissue evidence="6">Blood</tissue>
    </source>
</reference>
<evidence type="ECO:0000256" key="5">
    <source>
        <dbReference type="SAM" id="Phobius"/>
    </source>
</evidence>
<evidence type="ECO:0000256" key="1">
    <source>
        <dbReference type="ARBA" id="ARBA00004141"/>
    </source>
</evidence>
<organism evidence="6 7">
    <name type="scientific">Acipenser ruthenus</name>
    <name type="common">Sterlet sturgeon</name>
    <dbReference type="NCBI Taxonomy" id="7906"/>
    <lineage>
        <taxon>Eukaryota</taxon>
        <taxon>Metazoa</taxon>
        <taxon>Chordata</taxon>
        <taxon>Craniata</taxon>
        <taxon>Vertebrata</taxon>
        <taxon>Euteleostomi</taxon>
        <taxon>Actinopterygii</taxon>
        <taxon>Chondrostei</taxon>
        <taxon>Acipenseriformes</taxon>
        <taxon>Acipenseridae</taxon>
        <taxon>Acipenser</taxon>
    </lineage>
</organism>
<dbReference type="GO" id="GO:0016324">
    <property type="term" value="C:apical plasma membrane"/>
    <property type="evidence" value="ECO:0007669"/>
    <property type="project" value="TreeGrafter"/>
</dbReference>
<dbReference type="Pfam" id="PF13903">
    <property type="entry name" value="Claudin_2"/>
    <property type="match status" value="2"/>
</dbReference>
<proteinExistence type="predicted"/>
<keyword evidence="3 5" id="KW-1133">Transmembrane helix</keyword>
<dbReference type="InterPro" id="IPR004031">
    <property type="entry name" value="PMP22/EMP/MP20/Claudin"/>
</dbReference>
<dbReference type="InterPro" id="IPR039951">
    <property type="entry name" value="TMEM114/TMEM235"/>
</dbReference>
<dbReference type="PANTHER" id="PTHR20516:SF1">
    <property type="entry name" value="TRANSMEMBRANE PROTEIN 235"/>
    <property type="match status" value="1"/>
</dbReference>
<keyword evidence="4 5" id="KW-0472">Membrane</keyword>